<dbReference type="EMBL" id="KZ288216">
    <property type="protein sequence ID" value="PBC32427.1"/>
    <property type="molecule type" value="Genomic_DNA"/>
</dbReference>
<dbReference type="AlphaFoldDB" id="A0A2A3EL34"/>
<accession>A0A2A3EL34</accession>
<protein>
    <submittedName>
        <fullName evidence="1">Uncharacterized protein</fullName>
    </submittedName>
</protein>
<proteinExistence type="predicted"/>
<name>A0A2A3EL34_APICC</name>
<gene>
    <name evidence="1" type="ORF">APICC_05385</name>
</gene>
<organism evidence="1 2">
    <name type="scientific">Apis cerana cerana</name>
    <name type="common">Oriental honeybee</name>
    <dbReference type="NCBI Taxonomy" id="94128"/>
    <lineage>
        <taxon>Eukaryota</taxon>
        <taxon>Metazoa</taxon>
        <taxon>Ecdysozoa</taxon>
        <taxon>Arthropoda</taxon>
        <taxon>Hexapoda</taxon>
        <taxon>Insecta</taxon>
        <taxon>Pterygota</taxon>
        <taxon>Neoptera</taxon>
        <taxon>Endopterygota</taxon>
        <taxon>Hymenoptera</taxon>
        <taxon>Apocrita</taxon>
        <taxon>Aculeata</taxon>
        <taxon>Apoidea</taxon>
        <taxon>Anthophila</taxon>
        <taxon>Apidae</taxon>
        <taxon>Apis</taxon>
    </lineage>
</organism>
<dbReference type="Proteomes" id="UP000242457">
    <property type="component" value="Unassembled WGS sequence"/>
</dbReference>
<reference evidence="1 2" key="1">
    <citation type="submission" date="2014-07" db="EMBL/GenBank/DDBJ databases">
        <title>Genomic and transcriptomic analysis on Apis cerana provide comprehensive insights into honey bee biology.</title>
        <authorList>
            <person name="Diao Q."/>
            <person name="Sun L."/>
            <person name="Zheng H."/>
            <person name="Zheng H."/>
            <person name="Xu S."/>
            <person name="Wang S."/>
            <person name="Zeng Z."/>
            <person name="Hu F."/>
            <person name="Su S."/>
            <person name="Wu J."/>
        </authorList>
    </citation>
    <scope>NUCLEOTIDE SEQUENCE [LARGE SCALE GENOMIC DNA]</scope>
    <source>
        <tissue evidence="1">Pupae without intestine</tissue>
    </source>
</reference>
<keyword evidence="2" id="KW-1185">Reference proteome</keyword>
<sequence>MVKKLSSNLIDDDLLDTLHLIGVEKNRMDWKGHSCQTAEQLLDVNRSVLNRVYVREVPYEGIRKNEHENRLTMTTTKLEKTLHYSNPTKQRELDVEDS</sequence>
<evidence type="ECO:0000313" key="2">
    <source>
        <dbReference type="Proteomes" id="UP000242457"/>
    </source>
</evidence>
<evidence type="ECO:0000313" key="1">
    <source>
        <dbReference type="EMBL" id="PBC32427.1"/>
    </source>
</evidence>